<dbReference type="Proteomes" id="UP000069135">
    <property type="component" value="Chromosome"/>
</dbReference>
<gene>
    <name evidence="4" type="ORF">PeribacterD1_0682</name>
</gene>
<dbReference type="EC" id="3.6.1.9" evidence="3"/>
<comment type="cofactor">
    <cofactor evidence="1 3">
        <name>a divalent metal cation</name>
        <dbReference type="ChEBI" id="CHEBI:60240"/>
    </cofactor>
</comment>
<dbReference type="KEGG" id="prf:PeribacterA2_0681"/>
<evidence type="ECO:0000256" key="1">
    <source>
        <dbReference type="ARBA" id="ARBA00001968"/>
    </source>
</evidence>
<keyword evidence="2 3" id="KW-0378">Hydrolase</keyword>
<protein>
    <recommendedName>
        <fullName evidence="3">Nucleoside triphosphate pyrophosphatase</fullName>
        <ecNumber evidence="3">3.6.1.9</ecNumber>
    </recommendedName>
    <alternativeName>
        <fullName evidence="3">Nucleotide pyrophosphatase</fullName>
        <shortName evidence="3">Nucleotide PPase</shortName>
    </alternativeName>
</protein>
<comment type="function">
    <text evidence="3">Nucleoside triphosphate pyrophosphatase. May have a dual role in cell division arrest and in preventing the incorporation of modified nucleotides into cellular nucleic acids.</text>
</comment>
<comment type="subcellular location">
    <subcellularLocation>
        <location evidence="3">Cytoplasm</location>
    </subcellularLocation>
</comment>
<evidence type="ECO:0000256" key="3">
    <source>
        <dbReference type="HAMAP-Rule" id="MF_00528"/>
    </source>
</evidence>
<keyword evidence="3" id="KW-0963">Cytoplasm</keyword>
<keyword evidence="3" id="KW-0546">Nucleotide metabolism</keyword>
<comment type="catalytic activity">
    <reaction evidence="3">
        <text>a ribonucleoside 5'-triphosphate + H2O = a ribonucleoside 5'-phosphate + diphosphate + H(+)</text>
        <dbReference type="Rhea" id="RHEA:23996"/>
        <dbReference type="ChEBI" id="CHEBI:15377"/>
        <dbReference type="ChEBI" id="CHEBI:15378"/>
        <dbReference type="ChEBI" id="CHEBI:33019"/>
        <dbReference type="ChEBI" id="CHEBI:58043"/>
        <dbReference type="ChEBI" id="CHEBI:61557"/>
        <dbReference type="EC" id="3.6.1.9"/>
    </reaction>
</comment>
<reference evidence="5" key="1">
    <citation type="submission" date="2015-10" db="EMBL/GenBank/DDBJ databases">
        <title>Analysis of five complete genome sequences for members of the class Peribacteria in the recently recognized Peregrinibacteria bacterial phylum.</title>
        <authorList>
            <person name="Anantharaman K."/>
            <person name="Brown C.T."/>
            <person name="Burstein D."/>
            <person name="Castelle C.J."/>
            <person name="Probst A.J."/>
            <person name="Thomas B.C."/>
            <person name="Williams K.H."/>
            <person name="Banfield J.F."/>
        </authorList>
    </citation>
    <scope>NUCLEOTIDE SEQUENCE [LARGE SCALE GENOMIC DNA]</scope>
</reference>
<evidence type="ECO:0000256" key="2">
    <source>
        <dbReference type="ARBA" id="ARBA00022801"/>
    </source>
</evidence>
<dbReference type="GO" id="GO:0047429">
    <property type="term" value="F:nucleoside triphosphate diphosphatase activity"/>
    <property type="evidence" value="ECO:0007669"/>
    <property type="project" value="UniProtKB-EC"/>
</dbReference>
<dbReference type="HAMAP" id="MF_00528">
    <property type="entry name" value="Maf"/>
    <property type="match status" value="1"/>
</dbReference>
<dbReference type="AlphaFoldDB" id="A0A0S1SHD1"/>
<name>A0A0S1SHD1_9BACT</name>
<dbReference type="STRING" id="1735162.PeribacterB2_0682"/>
<dbReference type="PANTHER" id="PTHR43213:SF5">
    <property type="entry name" value="BIFUNCTIONAL DTTP_UTP PYROPHOSPHATASE_METHYLTRANSFERASE PROTEIN-RELATED"/>
    <property type="match status" value="1"/>
</dbReference>
<dbReference type="InterPro" id="IPR003697">
    <property type="entry name" value="Maf-like"/>
</dbReference>
<dbReference type="GO" id="GO:0005737">
    <property type="term" value="C:cytoplasm"/>
    <property type="evidence" value="ECO:0007669"/>
    <property type="project" value="UniProtKB-SubCell"/>
</dbReference>
<accession>A0A0S1SR88</accession>
<evidence type="ECO:0000313" key="4">
    <source>
        <dbReference type="EMBL" id="ALM13356.1"/>
    </source>
</evidence>
<dbReference type="PANTHER" id="PTHR43213">
    <property type="entry name" value="BIFUNCTIONAL DTTP/UTP PYROPHOSPHATASE/METHYLTRANSFERASE PROTEIN-RELATED"/>
    <property type="match status" value="1"/>
</dbReference>
<dbReference type="CDD" id="cd00555">
    <property type="entry name" value="Maf"/>
    <property type="match status" value="1"/>
</dbReference>
<dbReference type="EMBL" id="CP013065">
    <property type="protein sequence ID" value="ALM13356.1"/>
    <property type="molecule type" value="Genomic_DNA"/>
</dbReference>
<accession>A0A0S1SVD6</accession>
<comment type="catalytic activity">
    <reaction evidence="3">
        <text>a 2'-deoxyribonucleoside 5'-triphosphate + H2O = a 2'-deoxyribonucleoside 5'-phosphate + diphosphate + H(+)</text>
        <dbReference type="Rhea" id="RHEA:44644"/>
        <dbReference type="ChEBI" id="CHEBI:15377"/>
        <dbReference type="ChEBI" id="CHEBI:15378"/>
        <dbReference type="ChEBI" id="CHEBI:33019"/>
        <dbReference type="ChEBI" id="CHEBI:61560"/>
        <dbReference type="ChEBI" id="CHEBI:65317"/>
        <dbReference type="EC" id="3.6.1.9"/>
    </reaction>
</comment>
<accession>A0A0S1SLG6</accession>
<comment type="similarity">
    <text evidence="3">Belongs to the Maf family.</text>
</comment>
<reference evidence="4 5" key="2">
    <citation type="journal article" date="2016" name="PeerJ">
        <title>Analysis of five complete genome sequences for members of the class Peribacteria in the recently recognized Peregrinibacteria bacterial phylum.</title>
        <authorList>
            <person name="Anantharaman K."/>
            <person name="Brown C.T."/>
            <person name="Burstein D."/>
            <person name="Castelle C.J."/>
            <person name="Probst A.J."/>
            <person name="Thomas B.C."/>
            <person name="Williams K.H."/>
            <person name="Banfield J.F."/>
        </authorList>
    </citation>
    <scope>NUCLEOTIDE SEQUENCE [LARGE SCALE GENOMIC DNA]</scope>
    <source>
        <strain evidence="4">RIFOXYD1_FULL_PER-ii_59_16</strain>
    </source>
</reference>
<dbReference type="GO" id="GO:0009117">
    <property type="term" value="P:nucleotide metabolic process"/>
    <property type="evidence" value="ECO:0007669"/>
    <property type="project" value="UniProtKB-KW"/>
</dbReference>
<comment type="caution">
    <text evidence="3">Lacks conserved residue(s) required for the propagation of feature annotation.</text>
</comment>
<evidence type="ECO:0000313" key="5">
    <source>
        <dbReference type="Proteomes" id="UP000069135"/>
    </source>
</evidence>
<organism evidence="4 5">
    <name type="scientific">Candidatus Peribacter riflensis</name>
    <dbReference type="NCBI Taxonomy" id="1735162"/>
    <lineage>
        <taxon>Bacteria</taxon>
        <taxon>Candidatus Peregrinibacteriota</taxon>
        <taxon>Candidatus Peribacteria</taxon>
        <taxon>Candidatus Peribacterales</taxon>
        <taxon>Candidatus Peribacteraceae</taxon>
        <taxon>Candidatus Peribacter</taxon>
    </lineage>
</organism>
<feature type="active site" description="Proton acceptor" evidence="3">
    <location>
        <position position="71"/>
    </location>
</feature>
<dbReference type="Pfam" id="PF02545">
    <property type="entry name" value="Maf"/>
    <property type="match status" value="1"/>
</dbReference>
<dbReference type="InterPro" id="IPR029001">
    <property type="entry name" value="ITPase-like_fam"/>
</dbReference>
<dbReference type="SUPFAM" id="SSF52972">
    <property type="entry name" value="ITPase-like"/>
    <property type="match status" value="1"/>
</dbReference>
<dbReference type="NCBIfam" id="TIGR00172">
    <property type="entry name" value="maf"/>
    <property type="match status" value="1"/>
</dbReference>
<accession>A0A0S1SP55</accession>
<proteinExistence type="inferred from homology"/>
<dbReference type="Gene3D" id="3.90.950.10">
    <property type="match status" value="1"/>
</dbReference>
<accession>A0A0S1SHD1</accession>
<dbReference type="PIRSF" id="PIRSF006305">
    <property type="entry name" value="Maf"/>
    <property type="match status" value="1"/>
</dbReference>
<sequence length="196" mass="21648">MQHKLVLASASPQRRQLLEGLGVPFEVYVTGVEDESDVTHRDPVERAQFFAHLKAERAHSVHPHAWIIGCDTLVMASDGTLLEKPRSADEARSMIRLQSGKISLVHSGLCVLDPKGEAQEGMSTSSVTFKRLSPQEVDWWISTKLWEGRSGSFQIDGLGQMMIERIEGDWSSVVGLPVFLLGELLKKAGWDLGIGD</sequence>